<accession>R2NYH8</accession>
<dbReference type="EMBL" id="AJAL01000014">
    <property type="protein sequence ID" value="EOH77062.1"/>
    <property type="molecule type" value="Genomic_DNA"/>
</dbReference>
<dbReference type="PROSITE" id="PS50853">
    <property type="entry name" value="FN3"/>
    <property type="match status" value="1"/>
</dbReference>
<comment type="caution">
    <text evidence="2">The sequence shown here is derived from an EMBL/GenBank/DDBJ whole genome shotgun (WGS) entry which is preliminary data.</text>
</comment>
<dbReference type="SUPFAM" id="SSF49265">
    <property type="entry name" value="Fibronectin type III"/>
    <property type="match status" value="1"/>
</dbReference>
<dbReference type="Proteomes" id="UP000014158">
    <property type="component" value="Unassembled WGS sequence"/>
</dbReference>
<evidence type="ECO:0000313" key="2">
    <source>
        <dbReference type="EMBL" id="EOH77062.1"/>
    </source>
</evidence>
<dbReference type="InterPro" id="IPR003343">
    <property type="entry name" value="Big_2"/>
</dbReference>
<reference evidence="3 5" key="2">
    <citation type="submission" date="2013-03" db="EMBL/GenBank/DDBJ databases">
        <title>The Genome Sequence of Enterococcus raffinosus ATCC_49464 (PacBio/Illumina hybrid assembly).</title>
        <authorList>
            <consortium name="The Broad Institute Genomics Platform"/>
            <consortium name="The Broad Institute Genome Sequencing Center for Infectious Disease"/>
            <person name="Earl A."/>
            <person name="Russ C."/>
            <person name="Gilmore M."/>
            <person name="Surin D."/>
            <person name="Walker B."/>
            <person name="Young S."/>
            <person name="Zeng Q."/>
            <person name="Gargeya S."/>
            <person name="Fitzgerald M."/>
            <person name="Haas B."/>
            <person name="Abouelleil A."/>
            <person name="Allen A.W."/>
            <person name="Alvarado L."/>
            <person name="Arachchi H.M."/>
            <person name="Berlin A.M."/>
            <person name="Chapman S.B."/>
            <person name="Gainer-Dewar J."/>
            <person name="Goldberg J."/>
            <person name="Griggs A."/>
            <person name="Gujja S."/>
            <person name="Hansen M."/>
            <person name="Howarth C."/>
            <person name="Imamovic A."/>
            <person name="Ireland A."/>
            <person name="Larimer J."/>
            <person name="McCowan C."/>
            <person name="Murphy C."/>
            <person name="Pearson M."/>
            <person name="Poon T.W."/>
            <person name="Priest M."/>
            <person name="Roberts A."/>
            <person name="Saif S."/>
            <person name="Shea T."/>
            <person name="Sisk P."/>
            <person name="Sykes S."/>
            <person name="Wortman J."/>
            <person name="Nusbaum C."/>
            <person name="Birren B."/>
        </authorList>
    </citation>
    <scope>NUCLEOTIDE SEQUENCE [LARGE SCALE GENOMIC DNA]</scope>
    <source>
        <strain evidence="3 5">ATCC 49464</strain>
    </source>
</reference>
<name>R2NYH8_9ENTE</name>
<dbReference type="InterPro" id="IPR003961">
    <property type="entry name" value="FN3_dom"/>
</dbReference>
<dbReference type="SUPFAM" id="SSF49373">
    <property type="entry name" value="Invasin/intimin cell-adhesion fragments"/>
    <property type="match status" value="1"/>
</dbReference>
<dbReference type="SMART" id="SM00635">
    <property type="entry name" value="BID_2"/>
    <property type="match status" value="1"/>
</dbReference>
<dbReference type="Gene3D" id="2.60.40.1080">
    <property type="match status" value="1"/>
</dbReference>
<dbReference type="HOGENOM" id="CLU_136629_0_0_9"/>
<evidence type="ECO:0000313" key="3">
    <source>
        <dbReference type="EMBL" id="EOT75755.1"/>
    </source>
</evidence>
<dbReference type="RefSeq" id="WP_010745843.1">
    <property type="nucleotide sequence ID" value="NZ_ASWF01000003.1"/>
</dbReference>
<dbReference type="InterPro" id="IPR008964">
    <property type="entry name" value="Invasin/intimin_cell_adhesion"/>
</dbReference>
<evidence type="ECO:0000259" key="1">
    <source>
        <dbReference type="PROSITE" id="PS50853"/>
    </source>
</evidence>
<evidence type="ECO:0000313" key="5">
    <source>
        <dbReference type="Proteomes" id="UP000014158"/>
    </source>
</evidence>
<dbReference type="InterPro" id="IPR013783">
    <property type="entry name" value="Ig-like_fold"/>
</dbReference>
<sequence length="167" mass="17252">MAISYKIYRNGTFLKEVSELTATITGLTPNTKYTFQVSETDGDDESAKCTAVEFTTGSIAVSSITLNASTKSIAKGSTFQLSVTFDPTNATDKTITWTSSAATIASVSSDGLITGLKSGSATITAKTTNGKTATCAVTVTPIVKTPTNLVVSDVTATSGKLTWVKGV</sequence>
<dbReference type="PATRIC" id="fig|1158602.3.peg.2635"/>
<dbReference type="eggNOG" id="COG5492">
    <property type="taxonomic scope" value="Bacteria"/>
</dbReference>
<gene>
    <name evidence="3" type="ORF">I590_02579</name>
    <name evidence="2" type="ORF">UAK_02635</name>
</gene>
<dbReference type="EMBL" id="ASWF01000003">
    <property type="protein sequence ID" value="EOT75755.1"/>
    <property type="molecule type" value="Genomic_DNA"/>
</dbReference>
<dbReference type="OrthoDB" id="315328at2"/>
<keyword evidence="5" id="KW-1185">Reference proteome</keyword>
<dbReference type="CDD" id="cd00063">
    <property type="entry name" value="FN3"/>
    <property type="match status" value="1"/>
</dbReference>
<dbReference type="Gene3D" id="2.60.40.10">
    <property type="entry name" value="Immunoglobulins"/>
    <property type="match status" value="1"/>
</dbReference>
<evidence type="ECO:0000313" key="4">
    <source>
        <dbReference type="Proteomes" id="UP000013877"/>
    </source>
</evidence>
<dbReference type="InterPro" id="IPR036116">
    <property type="entry name" value="FN3_sf"/>
</dbReference>
<dbReference type="AlphaFoldDB" id="R2NYH8"/>
<protein>
    <recommendedName>
        <fullName evidence="1">Fibronectin type-III domain-containing protein</fullName>
    </recommendedName>
</protein>
<organism evidence="2 4">
    <name type="scientific">Enterococcus raffinosus ATCC 49464</name>
    <dbReference type="NCBI Taxonomy" id="1158602"/>
    <lineage>
        <taxon>Bacteria</taxon>
        <taxon>Bacillati</taxon>
        <taxon>Bacillota</taxon>
        <taxon>Bacilli</taxon>
        <taxon>Lactobacillales</taxon>
        <taxon>Enterococcaceae</taxon>
        <taxon>Enterococcus</taxon>
    </lineage>
</organism>
<dbReference type="Pfam" id="PF02368">
    <property type="entry name" value="Big_2"/>
    <property type="match status" value="1"/>
</dbReference>
<reference evidence="2 4" key="1">
    <citation type="submission" date="2013-02" db="EMBL/GenBank/DDBJ databases">
        <title>The Genome Sequence of Enterococcus raffinosus ATCC_49464.</title>
        <authorList>
            <consortium name="The Broad Institute Genome Sequencing Platform"/>
            <consortium name="The Broad Institute Genome Sequencing Center for Infectious Disease"/>
            <person name="Earl A.M."/>
            <person name="Gilmore M.S."/>
            <person name="Lebreton F."/>
            <person name="Walker B."/>
            <person name="Young S.K."/>
            <person name="Zeng Q."/>
            <person name="Gargeya S."/>
            <person name="Fitzgerald M."/>
            <person name="Haas B."/>
            <person name="Abouelleil A."/>
            <person name="Alvarado L."/>
            <person name="Arachchi H.M."/>
            <person name="Berlin A.M."/>
            <person name="Chapman S.B."/>
            <person name="Dewar J."/>
            <person name="Goldberg J."/>
            <person name="Griggs A."/>
            <person name="Gujja S."/>
            <person name="Hansen M."/>
            <person name="Howarth C."/>
            <person name="Imamovic A."/>
            <person name="Larimer J."/>
            <person name="McCowan C."/>
            <person name="Murphy C."/>
            <person name="Neiman D."/>
            <person name="Pearson M."/>
            <person name="Priest M."/>
            <person name="Roberts A."/>
            <person name="Saif S."/>
            <person name="Shea T."/>
            <person name="Sisk P."/>
            <person name="Sykes S."/>
            <person name="Wortman J."/>
            <person name="Nusbaum C."/>
            <person name="Birren B."/>
        </authorList>
    </citation>
    <scope>NUCLEOTIDE SEQUENCE [LARGE SCALE GENOMIC DNA]</scope>
    <source>
        <strain evidence="2 4">ATCC 49464</strain>
    </source>
</reference>
<feature type="domain" description="Fibronectin type-III" evidence="1">
    <location>
        <begin position="1"/>
        <end position="59"/>
    </location>
</feature>
<dbReference type="Proteomes" id="UP000013877">
    <property type="component" value="Unassembled WGS sequence"/>
</dbReference>
<proteinExistence type="predicted"/>